<feature type="compositionally biased region" description="Low complexity" evidence="5">
    <location>
        <begin position="324"/>
        <end position="336"/>
    </location>
</feature>
<evidence type="ECO:0000313" key="8">
    <source>
        <dbReference type="Proteomes" id="UP000249061"/>
    </source>
</evidence>
<dbReference type="PANTHER" id="PTHR43289:SF6">
    <property type="entry name" value="SERINE_THREONINE-PROTEIN KINASE NEKL-3"/>
    <property type="match status" value="1"/>
</dbReference>
<dbReference type="EMBL" id="QFQP01000020">
    <property type="protein sequence ID" value="PZR09651.1"/>
    <property type="molecule type" value="Genomic_DNA"/>
</dbReference>
<comment type="caution">
    <text evidence="7">The sequence shown here is derived from an EMBL/GenBank/DDBJ whole genome shotgun (WGS) entry which is preliminary data.</text>
</comment>
<dbReference type="CDD" id="cd14014">
    <property type="entry name" value="STKc_PknB_like"/>
    <property type="match status" value="1"/>
</dbReference>
<dbReference type="AlphaFoldDB" id="A0A2W5VH68"/>
<dbReference type="InterPro" id="IPR000719">
    <property type="entry name" value="Prot_kinase_dom"/>
</dbReference>
<keyword evidence="7" id="KW-0723">Serine/threonine-protein kinase</keyword>
<dbReference type="Pfam" id="PF08308">
    <property type="entry name" value="PEGA"/>
    <property type="match status" value="1"/>
</dbReference>
<protein>
    <submittedName>
        <fullName evidence="7">Serine/threonine protein kinase</fullName>
    </submittedName>
</protein>
<feature type="region of interest" description="Disordered" evidence="5">
    <location>
        <begin position="293"/>
        <end position="336"/>
    </location>
</feature>
<evidence type="ECO:0000313" key="7">
    <source>
        <dbReference type="EMBL" id="PZR09651.1"/>
    </source>
</evidence>
<keyword evidence="4" id="KW-0067">ATP-binding</keyword>
<proteinExistence type="predicted"/>
<dbReference type="InterPro" id="IPR013229">
    <property type="entry name" value="PEGA"/>
</dbReference>
<dbReference type="Gene3D" id="3.30.200.20">
    <property type="entry name" value="Phosphorylase Kinase, domain 1"/>
    <property type="match status" value="1"/>
</dbReference>
<dbReference type="Gene3D" id="1.10.510.10">
    <property type="entry name" value="Transferase(Phosphotransferase) domain 1"/>
    <property type="match status" value="1"/>
</dbReference>
<evidence type="ECO:0000256" key="1">
    <source>
        <dbReference type="ARBA" id="ARBA00022679"/>
    </source>
</evidence>
<dbReference type="GO" id="GO:0004674">
    <property type="term" value="F:protein serine/threonine kinase activity"/>
    <property type="evidence" value="ECO:0007669"/>
    <property type="project" value="UniProtKB-KW"/>
</dbReference>
<evidence type="ECO:0000256" key="4">
    <source>
        <dbReference type="ARBA" id="ARBA00022840"/>
    </source>
</evidence>
<gene>
    <name evidence="7" type="ORF">DI536_21900</name>
</gene>
<dbReference type="SUPFAM" id="SSF56112">
    <property type="entry name" value="Protein kinase-like (PK-like)"/>
    <property type="match status" value="1"/>
</dbReference>
<dbReference type="GO" id="GO:0005524">
    <property type="term" value="F:ATP binding"/>
    <property type="evidence" value="ECO:0007669"/>
    <property type="project" value="UniProtKB-KW"/>
</dbReference>
<evidence type="ECO:0000256" key="3">
    <source>
        <dbReference type="ARBA" id="ARBA00022777"/>
    </source>
</evidence>
<dbReference type="Pfam" id="PF00069">
    <property type="entry name" value="Pkinase"/>
    <property type="match status" value="1"/>
</dbReference>
<keyword evidence="1" id="KW-0808">Transferase</keyword>
<evidence type="ECO:0000256" key="2">
    <source>
        <dbReference type="ARBA" id="ARBA00022741"/>
    </source>
</evidence>
<name>A0A2W5VH68_9BACT</name>
<feature type="domain" description="Protein kinase" evidence="6">
    <location>
        <begin position="1"/>
        <end position="266"/>
    </location>
</feature>
<dbReference type="PANTHER" id="PTHR43289">
    <property type="entry name" value="MITOGEN-ACTIVATED PROTEIN KINASE KINASE KINASE 20-RELATED"/>
    <property type="match status" value="1"/>
</dbReference>
<dbReference type="InterPro" id="IPR011009">
    <property type="entry name" value="Kinase-like_dom_sf"/>
</dbReference>
<evidence type="ECO:0000256" key="5">
    <source>
        <dbReference type="SAM" id="MobiDB-lite"/>
    </source>
</evidence>
<evidence type="ECO:0000259" key="6">
    <source>
        <dbReference type="PROSITE" id="PS50011"/>
    </source>
</evidence>
<dbReference type="InterPro" id="IPR008266">
    <property type="entry name" value="Tyr_kinase_AS"/>
</dbReference>
<reference evidence="7 8" key="1">
    <citation type="submission" date="2017-08" db="EMBL/GenBank/DDBJ databases">
        <title>Infants hospitalized years apart are colonized by the same room-sourced microbial strains.</title>
        <authorList>
            <person name="Brooks B."/>
            <person name="Olm M.R."/>
            <person name="Firek B.A."/>
            <person name="Baker R."/>
            <person name="Thomas B.C."/>
            <person name="Morowitz M.J."/>
            <person name="Banfield J.F."/>
        </authorList>
    </citation>
    <scope>NUCLEOTIDE SEQUENCE [LARGE SCALE GENOMIC DNA]</scope>
    <source>
        <strain evidence="7">S2_003_000_R2_14</strain>
    </source>
</reference>
<accession>A0A2W5VH68</accession>
<sequence>MAEVFLARIDGPMGFAKKCVVKRILPHFNDDPRFIEMFLGEARLAAELNHPNLVQIFDFGEANGQYFLAMEYIDGPNLRVLNQSTRRMSGPMSFALAARIIALAAEGLHHAHELRDESGKLVNLVHRDISPDNVLVSRNGAVKVVDFGIAKASSQPHLTKSGMIKGKMAYMPPEQLAREPLDRRADLFALGIVLYELITGGMPFDATSEVSIIQALMSQQPLEKPTTYRLDCPPALEAIVLKCLEKDRERRYASCRELQADLETFISTQGAAVGTREVAELVETTFANEGEVTQSTAIPLSGLEATTPSGVSQERPSAPPPAPASNSTASGLSSTSLRPVTEADLAAAQAPKKNNAPLIAVGIVAVVALATAGWFATRPPTVVDTPPAPPVVTPPIATVVDAGQAEPPTVDAGTPVVVAQAPDAGAEEAEDAGTEVKPVAVKNGRLELRIRPYATVFLDDRKLGDTPLPTQSVPVGRHKLRLVNESLGKNVTLDIVINPGSNVVKHNLKE</sequence>
<keyword evidence="2" id="KW-0547">Nucleotide-binding</keyword>
<dbReference type="Proteomes" id="UP000249061">
    <property type="component" value="Unassembled WGS sequence"/>
</dbReference>
<dbReference type="PROSITE" id="PS00109">
    <property type="entry name" value="PROTEIN_KINASE_TYR"/>
    <property type="match status" value="1"/>
</dbReference>
<organism evidence="7 8">
    <name type="scientific">Archangium gephyra</name>
    <dbReference type="NCBI Taxonomy" id="48"/>
    <lineage>
        <taxon>Bacteria</taxon>
        <taxon>Pseudomonadati</taxon>
        <taxon>Myxococcota</taxon>
        <taxon>Myxococcia</taxon>
        <taxon>Myxococcales</taxon>
        <taxon>Cystobacterineae</taxon>
        <taxon>Archangiaceae</taxon>
        <taxon>Archangium</taxon>
    </lineage>
</organism>
<dbReference type="PROSITE" id="PS50011">
    <property type="entry name" value="PROTEIN_KINASE_DOM"/>
    <property type="match status" value="1"/>
</dbReference>
<feature type="compositionally biased region" description="Polar residues" evidence="5">
    <location>
        <begin position="293"/>
        <end position="315"/>
    </location>
</feature>
<keyword evidence="3 7" id="KW-0418">Kinase</keyword>